<dbReference type="GO" id="GO:0003677">
    <property type="term" value="F:DNA binding"/>
    <property type="evidence" value="ECO:0007669"/>
    <property type="project" value="InterPro"/>
</dbReference>
<dbReference type="GO" id="GO:0006352">
    <property type="term" value="P:DNA-templated transcription initiation"/>
    <property type="evidence" value="ECO:0007669"/>
    <property type="project" value="InterPro"/>
</dbReference>
<dbReference type="SUPFAM" id="SSF88946">
    <property type="entry name" value="Sigma2 domain of RNA polymerase sigma factors"/>
    <property type="match status" value="1"/>
</dbReference>
<keyword evidence="3" id="KW-0731">Sigma factor</keyword>
<dbReference type="Proteomes" id="UP000316612">
    <property type="component" value="Unassembled WGS sequence"/>
</dbReference>
<dbReference type="InterPro" id="IPR013249">
    <property type="entry name" value="RNA_pol_sigma70_r4_t2"/>
</dbReference>
<comment type="caution">
    <text evidence="7">The sequence shown here is derived from an EMBL/GenBank/DDBJ whole genome shotgun (WGS) entry which is preliminary data.</text>
</comment>
<gene>
    <name evidence="7" type="ORF">AUR04nite_04160</name>
</gene>
<dbReference type="InterPro" id="IPR007627">
    <property type="entry name" value="RNA_pol_sigma70_r2"/>
</dbReference>
<dbReference type="InterPro" id="IPR036388">
    <property type="entry name" value="WH-like_DNA-bd_sf"/>
</dbReference>
<evidence type="ECO:0000313" key="8">
    <source>
        <dbReference type="Proteomes" id="UP000316612"/>
    </source>
</evidence>
<dbReference type="InterPro" id="IPR039425">
    <property type="entry name" value="RNA_pol_sigma-70-like"/>
</dbReference>
<dbReference type="Gene3D" id="1.10.10.10">
    <property type="entry name" value="Winged helix-like DNA-binding domain superfamily/Winged helix DNA-binding domain"/>
    <property type="match status" value="1"/>
</dbReference>
<dbReference type="EMBL" id="BJNY01000002">
    <property type="protein sequence ID" value="GED04884.1"/>
    <property type="molecule type" value="Genomic_DNA"/>
</dbReference>
<name>A0A4Y4DM18_GLUUR</name>
<evidence type="ECO:0000256" key="4">
    <source>
        <dbReference type="ARBA" id="ARBA00023163"/>
    </source>
</evidence>
<evidence type="ECO:0000256" key="2">
    <source>
        <dbReference type="ARBA" id="ARBA00023015"/>
    </source>
</evidence>
<feature type="domain" description="RNA polymerase sigma factor 70 region 4 type 2" evidence="6">
    <location>
        <begin position="127"/>
        <end position="179"/>
    </location>
</feature>
<dbReference type="InterPro" id="IPR013324">
    <property type="entry name" value="RNA_pol_sigma_r3/r4-like"/>
</dbReference>
<keyword evidence="8" id="KW-1185">Reference proteome</keyword>
<protein>
    <submittedName>
        <fullName evidence="7">Siderophore-interacting protein</fullName>
    </submittedName>
</protein>
<dbReference type="Gene3D" id="1.10.1740.10">
    <property type="match status" value="1"/>
</dbReference>
<dbReference type="CDD" id="cd06171">
    <property type="entry name" value="Sigma70_r4"/>
    <property type="match status" value="1"/>
</dbReference>
<dbReference type="NCBIfam" id="TIGR02937">
    <property type="entry name" value="sigma70-ECF"/>
    <property type="match status" value="1"/>
</dbReference>
<dbReference type="PANTHER" id="PTHR43133:SF25">
    <property type="entry name" value="RNA POLYMERASE SIGMA FACTOR RFAY-RELATED"/>
    <property type="match status" value="1"/>
</dbReference>
<evidence type="ECO:0000313" key="7">
    <source>
        <dbReference type="EMBL" id="GED04884.1"/>
    </source>
</evidence>
<evidence type="ECO:0000256" key="1">
    <source>
        <dbReference type="ARBA" id="ARBA00010641"/>
    </source>
</evidence>
<dbReference type="RefSeq" id="WP_141361459.1">
    <property type="nucleotide sequence ID" value="NZ_BAAAJL010000003.1"/>
</dbReference>
<dbReference type="InterPro" id="IPR014284">
    <property type="entry name" value="RNA_pol_sigma-70_dom"/>
</dbReference>
<evidence type="ECO:0000259" key="5">
    <source>
        <dbReference type="Pfam" id="PF04542"/>
    </source>
</evidence>
<evidence type="ECO:0000256" key="3">
    <source>
        <dbReference type="ARBA" id="ARBA00023082"/>
    </source>
</evidence>
<evidence type="ECO:0000259" key="6">
    <source>
        <dbReference type="Pfam" id="PF08281"/>
    </source>
</evidence>
<dbReference type="OrthoDB" id="3747638at2"/>
<dbReference type="Pfam" id="PF08281">
    <property type="entry name" value="Sigma70_r4_2"/>
    <property type="match status" value="1"/>
</dbReference>
<sequence length="202" mass="22822">MNNDVPDTDRQLLAQALAGHGNRFGEIFTRHRDRVFRHAYGVLQDASLAEEATAMVFYEAWRKRESIRLVDDSCLAWLLVTTNYTLRNQNRQQRRYKHFLSQLPPPAKVHDFVEELTDDLATSRQAEQIRAAFSQLSAASRDVLTLCIIQELSVAQAAQVLKIPQGTVKSRLSRAKTKLAGLLAHTQLPSTPIPSLSERSSR</sequence>
<keyword evidence="4" id="KW-0804">Transcription</keyword>
<dbReference type="SUPFAM" id="SSF88659">
    <property type="entry name" value="Sigma3 and sigma4 domains of RNA polymerase sigma factors"/>
    <property type="match status" value="1"/>
</dbReference>
<feature type="domain" description="RNA polymerase sigma-70 region 2" evidence="5">
    <location>
        <begin position="28"/>
        <end position="95"/>
    </location>
</feature>
<keyword evidence="2" id="KW-0805">Transcription regulation</keyword>
<dbReference type="InterPro" id="IPR013325">
    <property type="entry name" value="RNA_pol_sigma_r2"/>
</dbReference>
<dbReference type="AlphaFoldDB" id="A0A4Y4DM18"/>
<dbReference type="GO" id="GO:0016987">
    <property type="term" value="F:sigma factor activity"/>
    <property type="evidence" value="ECO:0007669"/>
    <property type="project" value="UniProtKB-KW"/>
</dbReference>
<accession>A0A4Y4DM18</accession>
<reference evidence="7 8" key="1">
    <citation type="submission" date="2019-06" db="EMBL/GenBank/DDBJ databases">
        <title>Whole genome shotgun sequence of Glutamicibacter uratoxydans NBRC 15515.</title>
        <authorList>
            <person name="Hosoyama A."/>
            <person name="Uohara A."/>
            <person name="Ohji S."/>
            <person name="Ichikawa N."/>
        </authorList>
    </citation>
    <scope>NUCLEOTIDE SEQUENCE [LARGE SCALE GENOMIC DNA]</scope>
    <source>
        <strain evidence="7 8">NBRC 15515</strain>
    </source>
</reference>
<comment type="similarity">
    <text evidence="1">Belongs to the sigma-70 factor family. ECF subfamily.</text>
</comment>
<dbReference type="Pfam" id="PF04542">
    <property type="entry name" value="Sigma70_r2"/>
    <property type="match status" value="1"/>
</dbReference>
<proteinExistence type="inferred from homology"/>
<organism evidence="7 8">
    <name type="scientific">Glutamicibacter uratoxydans</name>
    <name type="common">Arthrobacter uratoxydans</name>
    <dbReference type="NCBI Taxonomy" id="43667"/>
    <lineage>
        <taxon>Bacteria</taxon>
        <taxon>Bacillati</taxon>
        <taxon>Actinomycetota</taxon>
        <taxon>Actinomycetes</taxon>
        <taxon>Micrococcales</taxon>
        <taxon>Micrococcaceae</taxon>
        <taxon>Glutamicibacter</taxon>
    </lineage>
</organism>
<dbReference type="PANTHER" id="PTHR43133">
    <property type="entry name" value="RNA POLYMERASE ECF-TYPE SIGMA FACTO"/>
    <property type="match status" value="1"/>
</dbReference>